<keyword evidence="6" id="KW-0031">Aminopeptidase</keyword>
<dbReference type="EC" id="3.4.11.5" evidence="4"/>
<evidence type="ECO:0000256" key="3">
    <source>
        <dbReference type="ARBA" id="ARBA00010088"/>
    </source>
</evidence>
<evidence type="ECO:0000256" key="6">
    <source>
        <dbReference type="ARBA" id="ARBA00022438"/>
    </source>
</evidence>
<dbReference type="PRINTS" id="PR00111">
    <property type="entry name" value="ABHYDROLASE"/>
</dbReference>
<keyword evidence="9 13" id="KW-0378">Hydrolase</keyword>
<evidence type="ECO:0000256" key="1">
    <source>
        <dbReference type="ARBA" id="ARBA00001585"/>
    </source>
</evidence>
<evidence type="ECO:0000259" key="12">
    <source>
        <dbReference type="Pfam" id="PF00561"/>
    </source>
</evidence>
<dbReference type="PRINTS" id="PR00793">
    <property type="entry name" value="PROAMNOPTASE"/>
</dbReference>
<evidence type="ECO:0000256" key="2">
    <source>
        <dbReference type="ARBA" id="ARBA00004496"/>
    </source>
</evidence>
<keyword evidence="7" id="KW-0963">Cytoplasm</keyword>
<evidence type="ECO:0000256" key="9">
    <source>
        <dbReference type="ARBA" id="ARBA00022801"/>
    </source>
</evidence>
<evidence type="ECO:0000313" key="13">
    <source>
        <dbReference type="EMBL" id="MBB2187260.1"/>
    </source>
</evidence>
<dbReference type="InterPro" id="IPR029058">
    <property type="entry name" value="AB_hydrolase_fold"/>
</dbReference>
<accession>A0A7W4PB73</accession>
<feature type="region of interest" description="Disordered" evidence="11">
    <location>
        <begin position="169"/>
        <end position="226"/>
    </location>
</feature>
<evidence type="ECO:0000256" key="11">
    <source>
        <dbReference type="SAM" id="MobiDB-lite"/>
    </source>
</evidence>
<feature type="domain" description="AB hydrolase-1" evidence="12">
    <location>
        <begin position="48"/>
        <end position="162"/>
    </location>
</feature>
<name>A0A7W4PB73_GLULI</name>
<protein>
    <recommendedName>
        <fullName evidence="5">Proline iminopeptidase</fullName>
        <ecNumber evidence="4">3.4.11.5</ecNumber>
    </recommendedName>
    <alternativeName>
        <fullName evidence="10">Prolyl aminopeptidase</fullName>
    </alternativeName>
</protein>
<reference evidence="13 14" key="1">
    <citation type="submission" date="2020-04" db="EMBL/GenBank/DDBJ databases">
        <title>Description of novel Gluconacetobacter.</title>
        <authorList>
            <person name="Sombolestani A."/>
        </authorList>
    </citation>
    <scope>NUCLEOTIDE SEQUENCE [LARGE SCALE GENOMIC DNA]</scope>
    <source>
        <strain evidence="13 14">LMG 1382</strain>
    </source>
</reference>
<dbReference type="AlphaFoldDB" id="A0A7W4PB73"/>
<evidence type="ECO:0000256" key="8">
    <source>
        <dbReference type="ARBA" id="ARBA00022670"/>
    </source>
</evidence>
<evidence type="ECO:0000256" key="10">
    <source>
        <dbReference type="ARBA" id="ARBA00029605"/>
    </source>
</evidence>
<evidence type="ECO:0000313" key="14">
    <source>
        <dbReference type="Proteomes" id="UP000562982"/>
    </source>
</evidence>
<proteinExistence type="inferred from homology"/>
<dbReference type="Proteomes" id="UP000562982">
    <property type="component" value="Unassembled WGS sequence"/>
</dbReference>
<comment type="caution">
    <text evidence="13">The sequence shown here is derived from an EMBL/GenBank/DDBJ whole genome shotgun (WGS) entry which is preliminary data.</text>
</comment>
<dbReference type="GO" id="GO:0004177">
    <property type="term" value="F:aminopeptidase activity"/>
    <property type="evidence" value="ECO:0007669"/>
    <property type="project" value="UniProtKB-KW"/>
</dbReference>
<dbReference type="PANTHER" id="PTHR43722">
    <property type="entry name" value="PROLINE IMINOPEPTIDASE"/>
    <property type="match status" value="1"/>
</dbReference>
<comment type="catalytic activity">
    <reaction evidence="1">
        <text>Release of N-terminal proline from a peptide.</text>
        <dbReference type="EC" id="3.4.11.5"/>
    </reaction>
</comment>
<dbReference type="SUPFAM" id="SSF53474">
    <property type="entry name" value="alpha/beta-Hydrolases"/>
    <property type="match status" value="1"/>
</dbReference>
<dbReference type="Gene3D" id="3.40.50.1820">
    <property type="entry name" value="alpha/beta hydrolase"/>
    <property type="match status" value="1"/>
</dbReference>
<comment type="subcellular location">
    <subcellularLocation>
        <location evidence="2">Cytoplasm</location>
    </subcellularLocation>
</comment>
<dbReference type="InterPro" id="IPR000073">
    <property type="entry name" value="AB_hydrolase_1"/>
</dbReference>
<evidence type="ECO:0000256" key="5">
    <source>
        <dbReference type="ARBA" id="ARBA00021843"/>
    </source>
</evidence>
<dbReference type="GO" id="GO:0005737">
    <property type="term" value="C:cytoplasm"/>
    <property type="evidence" value="ECO:0007669"/>
    <property type="project" value="UniProtKB-SubCell"/>
</dbReference>
<dbReference type="InterPro" id="IPR005944">
    <property type="entry name" value="Pro_iminopeptidase"/>
</dbReference>
<comment type="similarity">
    <text evidence="3">Belongs to the peptidase S33 family.</text>
</comment>
<dbReference type="Pfam" id="PF00561">
    <property type="entry name" value="Abhydrolase_1"/>
    <property type="match status" value="1"/>
</dbReference>
<gene>
    <name evidence="13" type="ORF">HLH32_12880</name>
</gene>
<organism evidence="13 14">
    <name type="scientific">Gluconacetobacter liquefaciens</name>
    <name type="common">Acetobacter liquefaciens</name>
    <dbReference type="NCBI Taxonomy" id="89584"/>
    <lineage>
        <taxon>Bacteria</taxon>
        <taxon>Pseudomonadati</taxon>
        <taxon>Pseudomonadota</taxon>
        <taxon>Alphaproteobacteria</taxon>
        <taxon>Acetobacterales</taxon>
        <taxon>Acetobacteraceae</taxon>
        <taxon>Gluconacetobacter</taxon>
    </lineage>
</organism>
<feature type="compositionally biased region" description="Basic and acidic residues" evidence="11">
    <location>
        <begin position="189"/>
        <end position="219"/>
    </location>
</feature>
<evidence type="ECO:0000256" key="7">
    <source>
        <dbReference type="ARBA" id="ARBA00022490"/>
    </source>
</evidence>
<sequence length="226" mass="23887">MTGSAAITAMAAHGVTRATVPWKAEQSVVTINGARLAMSMIGPADGIPLIVLHGGRGFGTHDGVFATYTPLAGRYRVIGFDMRGHGWSEDVAPFTFAQMVADIETIRQTLCGGRRIVLLGGSFGGMIALTYAVAHPDALLALILRGTAPSWHHEAGALASFRARAARADGDGGDAGKAVHAHDRKRRGIPPDHVRTGADVRGRPQDTRLRQDPAPHGKDPLQCPRP</sequence>
<dbReference type="PANTHER" id="PTHR43722:SF1">
    <property type="entry name" value="PROLINE IMINOPEPTIDASE"/>
    <property type="match status" value="1"/>
</dbReference>
<dbReference type="EMBL" id="JABEQI010000007">
    <property type="protein sequence ID" value="MBB2187260.1"/>
    <property type="molecule type" value="Genomic_DNA"/>
</dbReference>
<keyword evidence="8" id="KW-0645">Protease</keyword>
<dbReference type="GO" id="GO:0006508">
    <property type="term" value="P:proteolysis"/>
    <property type="evidence" value="ECO:0007669"/>
    <property type="project" value="UniProtKB-KW"/>
</dbReference>
<evidence type="ECO:0000256" key="4">
    <source>
        <dbReference type="ARBA" id="ARBA00012568"/>
    </source>
</evidence>
<dbReference type="InterPro" id="IPR002410">
    <property type="entry name" value="Peptidase_S33"/>
</dbReference>